<dbReference type="RefSeq" id="WP_226753101.1">
    <property type="nucleotide sequence ID" value="NZ_JAJATW010000002.1"/>
</dbReference>
<keyword evidence="1" id="KW-0732">Signal</keyword>
<protein>
    <submittedName>
        <fullName evidence="2">YdgA family protein</fullName>
    </submittedName>
</protein>
<accession>A0A9X1IK31</accession>
<dbReference type="InterPro" id="IPR010352">
    <property type="entry name" value="DUF945"/>
</dbReference>
<feature type="signal peptide" evidence="1">
    <location>
        <begin position="1"/>
        <end position="24"/>
    </location>
</feature>
<organism evidence="2 3">
    <name type="scientific">Marinomonas algarum</name>
    <dbReference type="NCBI Taxonomy" id="2883105"/>
    <lineage>
        <taxon>Bacteria</taxon>
        <taxon>Pseudomonadati</taxon>
        <taxon>Pseudomonadota</taxon>
        <taxon>Gammaproteobacteria</taxon>
        <taxon>Oceanospirillales</taxon>
        <taxon>Oceanospirillaceae</taxon>
        <taxon>Marinomonas</taxon>
    </lineage>
</organism>
<reference evidence="2" key="1">
    <citation type="submission" date="2021-10" db="EMBL/GenBank/DDBJ databases">
        <title>Marinomonas pontica sp. nov., isolated from the Black Sea.</title>
        <authorList>
            <person name="Zhao L.-H."/>
            <person name="Xue J.-H."/>
        </authorList>
    </citation>
    <scope>NUCLEOTIDE SEQUENCE</scope>
    <source>
        <strain evidence="2">E8</strain>
    </source>
</reference>
<dbReference type="AlphaFoldDB" id="A0A9X1IK31"/>
<feature type="chain" id="PRO_5040968633" evidence="1">
    <location>
        <begin position="25"/>
        <end position="449"/>
    </location>
</feature>
<name>A0A9X1IK31_9GAMM</name>
<keyword evidence="3" id="KW-1185">Reference proteome</keyword>
<dbReference type="EMBL" id="JAJATW010000002">
    <property type="protein sequence ID" value="MCB5160717.1"/>
    <property type="molecule type" value="Genomic_DNA"/>
</dbReference>
<gene>
    <name evidence="2" type="ORF">LG368_02240</name>
</gene>
<evidence type="ECO:0000313" key="2">
    <source>
        <dbReference type="EMBL" id="MCB5160717.1"/>
    </source>
</evidence>
<dbReference type="Proteomes" id="UP001139095">
    <property type="component" value="Unassembled WGS sequence"/>
</dbReference>
<proteinExistence type="predicted"/>
<comment type="caution">
    <text evidence="2">The sequence shown here is derived from an EMBL/GenBank/DDBJ whole genome shotgun (WGS) entry which is preliminary data.</text>
</comment>
<evidence type="ECO:0000256" key="1">
    <source>
        <dbReference type="SAM" id="SignalP"/>
    </source>
</evidence>
<dbReference type="Pfam" id="PF06097">
    <property type="entry name" value="DUF945"/>
    <property type="match status" value="1"/>
</dbReference>
<evidence type="ECO:0000313" key="3">
    <source>
        <dbReference type="Proteomes" id="UP001139095"/>
    </source>
</evidence>
<sequence>MKKLIIALIAALISACLILPKVIASKHQDAITKMIDKLDSTPGYKATLVSTQSAWFGSFNTVDIAFDLGDIDHSARGKTITATLNLDTQYGPLLFSEQGLIGLYETQVRFDGQEQRSYLEWDATQPLYQLSVLTGLSGKTQLNDQIPPFSTLDNALSFSGYAGEGVIGDDTFTYYAGAEQLTITDRGESLVAKGFTFSIDLAASLNDIMQGGFYDGVASTQLDSLTAAGILDLSGLSINMKTALDSETNLGYLELGYLLDDLLFKDFTASDLVFVSQLNNLNNDFFLNYNQAIKKTGTNNASNDVYDNLAVFLQNNVGSLLASQPEFNISSFSGVLAGGNFNANLSSKLANTEAPTLDEMTQPGFWLYNTIASAKVEMDASLAHVAAEQFLASKMRSSANSLRVKRDAERMISQLIEQGLIKQQGEQYSSEFSLEKGQGNLNGNVFPVM</sequence>
<dbReference type="PROSITE" id="PS51257">
    <property type="entry name" value="PROKAR_LIPOPROTEIN"/>
    <property type="match status" value="1"/>
</dbReference>